<dbReference type="Proteomes" id="UP001497700">
    <property type="component" value="Unassembled WGS sequence"/>
</dbReference>
<comment type="caution">
    <text evidence="1">The sequence shown here is derived from an EMBL/GenBank/DDBJ whole genome shotgun (WGS) entry which is preliminary data.</text>
</comment>
<sequence>MAKENEPAKPANSGKAAPTSDDSTSGQENDAHRDEGTAVGSDGDIPSSNPAVHIESSGDGNNTNGIATSGVADDKAVDEGIQLQTEPQAKKKKKKKSKRKGGAARKNVTGFEEYYADAPVTPAEAAQEKSEVYNLSRSLAERIEECIQRYRASRRMDSERTNLFNKYMWLGGVDTSQRQFTGFANDRDALEEADADEIRKMTATDFVGGSGQRFFDPLEQEHWVVDFEGIIKGYLSRLIPGIYLYDEPVIRKAAELIKNFLNYVLMHDVCPEYTSNIMAARNICDIGPLELRSVHELYRGLPGDFNLAASSLFHDRHIEKVDVTENFDKLFMFRLTVIFSALLSDEIREKFVEEEDPTTIYVANTKEETYEVVDIVQPHPKHILAVEKELEKQGYGGKAKPAGVLKLRPSIIDFGYDNVPRSDEIDMSNAEVEEYLLEDELLAKFEKGMKIRAVVCELNIGLRFIHEVKDLRVSFDLFLPQMLMENWKEPVPNTRPAPSAANPNAEEDAVGGDEEAF</sequence>
<name>A0ACB9Z4Z9_9PEZI</name>
<gene>
    <name evidence="1" type="ORF">F4820DRAFT_237935</name>
</gene>
<dbReference type="EMBL" id="MU393454">
    <property type="protein sequence ID" value="KAI4866815.1"/>
    <property type="molecule type" value="Genomic_DNA"/>
</dbReference>
<organism evidence="1 2">
    <name type="scientific">Hypoxylon rubiginosum</name>
    <dbReference type="NCBI Taxonomy" id="110542"/>
    <lineage>
        <taxon>Eukaryota</taxon>
        <taxon>Fungi</taxon>
        <taxon>Dikarya</taxon>
        <taxon>Ascomycota</taxon>
        <taxon>Pezizomycotina</taxon>
        <taxon>Sordariomycetes</taxon>
        <taxon>Xylariomycetidae</taxon>
        <taxon>Xylariales</taxon>
        <taxon>Hypoxylaceae</taxon>
        <taxon>Hypoxylon</taxon>
    </lineage>
</organism>
<reference evidence="1 2" key="1">
    <citation type="journal article" date="2022" name="New Phytol.">
        <title>Ecological generalism drives hyperdiversity of secondary metabolite gene clusters in xylarialean endophytes.</title>
        <authorList>
            <person name="Franco M.E.E."/>
            <person name="Wisecaver J.H."/>
            <person name="Arnold A.E."/>
            <person name="Ju Y.M."/>
            <person name="Slot J.C."/>
            <person name="Ahrendt S."/>
            <person name="Moore L.P."/>
            <person name="Eastman K.E."/>
            <person name="Scott K."/>
            <person name="Konkel Z."/>
            <person name="Mondo S.J."/>
            <person name="Kuo A."/>
            <person name="Hayes R.D."/>
            <person name="Haridas S."/>
            <person name="Andreopoulos B."/>
            <person name="Riley R."/>
            <person name="LaButti K."/>
            <person name="Pangilinan J."/>
            <person name="Lipzen A."/>
            <person name="Amirebrahimi M."/>
            <person name="Yan J."/>
            <person name="Adam C."/>
            <person name="Keymanesh K."/>
            <person name="Ng V."/>
            <person name="Louie K."/>
            <person name="Northen T."/>
            <person name="Drula E."/>
            <person name="Henrissat B."/>
            <person name="Hsieh H.M."/>
            <person name="Youens-Clark K."/>
            <person name="Lutzoni F."/>
            <person name="Miadlikowska J."/>
            <person name="Eastwood D.C."/>
            <person name="Hamelin R.C."/>
            <person name="Grigoriev I.V."/>
            <person name="U'Ren J.M."/>
        </authorList>
    </citation>
    <scope>NUCLEOTIDE SEQUENCE [LARGE SCALE GENOMIC DNA]</scope>
    <source>
        <strain evidence="1 2">CBS 119005</strain>
    </source>
</reference>
<keyword evidence="2" id="KW-1185">Reference proteome</keyword>
<protein>
    <submittedName>
        <fullName evidence="1">Argonaute siRNA chaperone complex subunit Arb1-domain-containing protein</fullName>
    </submittedName>
</protein>
<evidence type="ECO:0000313" key="1">
    <source>
        <dbReference type="EMBL" id="KAI4866815.1"/>
    </source>
</evidence>
<proteinExistence type="predicted"/>
<accession>A0ACB9Z4Z9</accession>
<evidence type="ECO:0000313" key="2">
    <source>
        <dbReference type="Proteomes" id="UP001497700"/>
    </source>
</evidence>